<proteinExistence type="predicted"/>
<evidence type="ECO:0000256" key="3">
    <source>
        <dbReference type="ARBA" id="ARBA00023125"/>
    </source>
</evidence>
<dbReference type="PANTHER" id="PTHR31989">
    <property type="entry name" value="NAC DOMAIN-CONTAINING PROTEIN 82-RELATED"/>
    <property type="match status" value="1"/>
</dbReference>
<evidence type="ECO:0000313" key="7">
    <source>
        <dbReference type="Proteomes" id="UP001652660"/>
    </source>
</evidence>
<keyword evidence="7" id="KW-1185">Reference proteome</keyword>
<organism evidence="7 8">
    <name type="scientific">Coffea arabica</name>
    <name type="common">Arabian coffee</name>
    <dbReference type="NCBI Taxonomy" id="13443"/>
    <lineage>
        <taxon>Eukaryota</taxon>
        <taxon>Viridiplantae</taxon>
        <taxon>Streptophyta</taxon>
        <taxon>Embryophyta</taxon>
        <taxon>Tracheophyta</taxon>
        <taxon>Spermatophyta</taxon>
        <taxon>Magnoliopsida</taxon>
        <taxon>eudicotyledons</taxon>
        <taxon>Gunneridae</taxon>
        <taxon>Pentapetalae</taxon>
        <taxon>asterids</taxon>
        <taxon>lamiids</taxon>
        <taxon>Gentianales</taxon>
        <taxon>Rubiaceae</taxon>
        <taxon>Ixoroideae</taxon>
        <taxon>Gardenieae complex</taxon>
        <taxon>Bertiereae - Coffeeae clade</taxon>
        <taxon>Coffeeae</taxon>
        <taxon>Coffea</taxon>
    </lineage>
</organism>
<keyword evidence="3" id="KW-0238">DNA-binding</keyword>
<dbReference type="SUPFAM" id="SSF101941">
    <property type="entry name" value="NAC domain"/>
    <property type="match status" value="1"/>
</dbReference>
<feature type="domain" description="NAC" evidence="6">
    <location>
        <begin position="5"/>
        <end position="168"/>
    </location>
</feature>
<keyword evidence="2" id="KW-0805">Transcription regulation</keyword>
<comment type="subcellular location">
    <subcellularLocation>
        <location evidence="1">Nucleus</location>
    </subcellularLocation>
</comment>
<dbReference type="GO" id="GO:0003677">
    <property type="term" value="F:DNA binding"/>
    <property type="evidence" value="ECO:0007669"/>
    <property type="project" value="UniProtKB-KW"/>
</dbReference>
<gene>
    <name evidence="8" type="primary">LOC113713955</name>
</gene>
<dbReference type="Gene3D" id="2.170.150.80">
    <property type="entry name" value="NAC domain"/>
    <property type="match status" value="1"/>
</dbReference>
<evidence type="ECO:0000313" key="8">
    <source>
        <dbReference type="RefSeq" id="XP_027093557.1"/>
    </source>
</evidence>
<dbReference type="PROSITE" id="PS51005">
    <property type="entry name" value="NAC"/>
    <property type="match status" value="1"/>
</dbReference>
<sequence length="246" mass="27345">MADNIPIGFRFRPSEEELISLLWLKVTNQLDETDHVKEKILYGEGAEPWDVLGDDDVRWQFCDDSGKGASTKRMVYVFTKLRKLSAKKTARTAGLGTWDGETKSYPVEGMITGEKIGSRKMLSYVLNSGSIGVKGGWIMHEYSLDGASLNGLNSSHNTDYVLCRIIKDDSKFTKVKESATKGKVAKEKEVGNRGCREVVLGKRKMNLEQESSQASSLDDAVQPIICWNGDPYLGSVPDMVHCSLRN</sequence>
<dbReference type="InterPro" id="IPR036093">
    <property type="entry name" value="NAC_dom_sf"/>
</dbReference>
<evidence type="ECO:0000259" key="6">
    <source>
        <dbReference type="PROSITE" id="PS51005"/>
    </source>
</evidence>
<dbReference type="AlphaFoldDB" id="A0A6P6UV73"/>
<dbReference type="GO" id="GO:0005634">
    <property type="term" value="C:nucleus"/>
    <property type="evidence" value="ECO:0007669"/>
    <property type="project" value="UniProtKB-SubCell"/>
</dbReference>
<evidence type="ECO:0000256" key="4">
    <source>
        <dbReference type="ARBA" id="ARBA00023163"/>
    </source>
</evidence>
<dbReference type="InterPro" id="IPR003441">
    <property type="entry name" value="NAC-dom"/>
</dbReference>
<protein>
    <submittedName>
        <fullName evidence="8">NAC domain-containing protein 68-like</fullName>
    </submittedName>
</protein>
<evidence type="ECO:0000256" key="1">
    <source>
        <dbReference type="ARBA" id="ARBA00004123"/>
    </source>
</evidence>
<dbReference type="OrthoDB" id="1622899at2759"/>
<dbReference type="Pfam" id="PF02365">
    <property type="entry name" value="NAM"/>
    <property type="match status" value="1"/>
</dbReference>
<dbReference type="Proteomes" id="UP001652660">
    <property type="component" value="Chromosome 10c"/>
</dbReference>
<dbReference type="RefSeq" id="XP_027093557.1">
    <property type="nucleotide sequence ID" value="XM_027237756.2"/>
</dbReference>
<keyword evidence="5" id="KW-0539">Nucleus</keyword>
<reference evidence="7" key="1">
    <citation type="journal article" date="2025" name="Foods">
        <title>Unveiling the Microbial Signatures of Arabica Coffee Cherries: Insights into Ripeness Specific Diversity, Functional Traits, and Implications for Quality and Safety.</title>
        <authorList>
            <consortium name="RefSeq"/>
            <person name="Tenea G.N."/>
            <person name="Cifuentes V."/>
            <person name="Reyes P."/>
            <person name="Cevallos-Vallejos M."/>
        </authorList>
    </citation>
    <scope>NUCLEOTIDE SEQUENCE [LARGE SCALE GENOMIC DNA]</scope>
</reference>
<evidence type="ECO:0000256" key="2">
    <source>
        <dbReference type="ARBA" id="ARBA00023015"/>
    </source>
</evidence>
<reference evidence="8" key="2">
    <citation type="submission" date="2025-08" db="UniProtKB">
        <authorList>
            <consortium name="RefSeq"/>
        </authorList>
    </citation>
    <scope>IDENTIFICATION</scope>
    <source>
        <tissue evidence="8">Leaves</tissue>
    </source>
</reference>
<accession>A0A6P6UV73</accession>
<keyword evidence="4" id="KW-0804">Transcription</keyword>
<evidence type="ECO:0000256" key="5">
    <source>
        <dbReference type="ARBA" id="ARBA00023242"/>
    </source>
</evidence>
<dbReference type="GeneID" id="113713955"/>
<name>A0A6P6UV73_COFAR</name>
<dbReference type="GO" id="GO:0006355">
    <property type="term" value="P:regulation of DNA-templated transcription"/>
    <property type="evidence" value="ECO:0007669"/>
    <property type="project" value="InterPro"/>
</dbReference>